<reference evidence="4 5" key="1">
    <citation type="journal article" date="2012" name="J. Bacteriol.">
        <title>Draft genome sequence of Streptomyces globisporus C-1027, which produces an antitumor antibiotic consisting of a nine-membered enediyne with a chromoprotein.</title>
        <authorList>
            <person name="Wang L."/>
            <person name="Wang S."/>
            <person name="He Q."/>
            <person name="Yu T."/>
            <person name="Li Q."/>
            <person name="Hong B."/>
        </authorList>
    </citation>
    <scope>NUCLEOTIDE SEQUENCE [LARGE SCALE GENOMIC DNA]</scope>
    <source>
        <strain evidence="4 5">C-1027</strain>
    </source>
</reference>
<evidence type="ECO:0000259" key="3">
    <source>
        <dbReference type="Pfam" id="PF03372"/>
    </source>
</evidence>
<dbReference type="RefSeq" id="WP_010063960.1">
    <property type="nucleotide sequence ID" value="NZ_CP013738.1"/>
</dbReference>
<dbReference type="Pfam" id="PF03372">
    <property type="entry name" value="Exo_endo_phos"/>
    <property type="match status" value="1"/>
</dbReference>
<dbReference type="KEGG" id="sgb:WQO_14640"/>
<feature type="region of interest" description="Disordered" evidence="1">
    <location>
        <begin position="258"/>
        <end position="280"/>
    </location>
</feature>
<gene>
    <name evidence="4" type="ORF">WQO_14640</name>
</gene>
<evidence type="ECO:0000256" key="2">
    <source>
        <dbReference type="SAM" id="SignalP"/>
    </source>
</evidence>
<dbReference type="InterPro" id="IPR006311">
    <property type="entry name" value="TAT_signal"/>
</dbReference>
<dbReference type="EMBL" id="CP013738">
    <property type="protein sequence ID" value="ALU94472.1"/>
    <property type="molecule type" value="Genomic_DNA"/>
</dbReference>
<dbReference type="PANTHER" id="PTHR41349">
    <property type="match status" value="1"/>
</dbReference>
<protein>
    <submittedName>
        <fullName evidence="4">Endonuclease</fullName>
    </submittedName>
</protein>
<feature type="domain" description="Endonuclease/exonuclease/phosphatase" evidence="3">
    <location>
        <begin position="54"/>
        <end position="322"/>
    </location>
</feature>
<dbReference type="PROSITE" id="PS51318">
    <property type="entry name" value="TAT"/>
    <property type="match status" value="1"/>
</dbReference>
<organism evidence="4 5">
    <name type="scientific">Streptomyces globisporus C-1027</name>
    <dbReference type="NCBI Taxonomy" id="1172567"/>
    <lineage>
        <taxon>Bacteria</taxon>
        <taxon>Bacillati</taxon>
        <taxon>Actinomycetota</taxon>
        <taxon>Actinomycetes</taxon>
        <taxon>Kitasatosporales</taxon>
        <taxon>Streptomycetaceae</taxon>
        <taxon>Streptomyces</taxon>
    </lineage>
</organism>
<keyword evidence="4" id="KW-0378">Hydrolase</keyword>
<dbReference type="GeneID" id="27783589"/>
<dbReference type="Gene3D" id="3.60.10.10">
    <property type="entry name" value="Endonuclease/exonuclease/phosphatase"/>
    <property type="match status" value="1"/>
</dbReference>
<dbReference type="InterPro" id="IPR005135">
    <property type="entry name" value="Endo/exonuclease/phosphatase"/>
</dbReference>
<keyword evidence="2" id="KW-0732">Signal</keyword>
<dbReference type="PANTHER" id="PTHR41349:SF1">
    <property type="entry name" value="PROTEIN CBG08683"/>
    <property type="match status" value="1"/>
</dbReference>
<feature type="chain" id="PRO_5039536873" evidence="2">
    <location>
        <begin position="28"/>
        <end position="332"/>
    </location>
</feature>
<proteinExistence type="predicted"/>
<dbReference type="Proteomes" id="UP000064183">
    <property type="component" value="Chromosome"/>
</dbReference>
<accession>A0A0U3LF81</accession>
<keyword evidence="4" id="KW-0255">Endonuclease</keyword>
<dbReference type="STRING" id="1172567.WQO_14640"/>
<sequence length="332" mass="35353">MSAKRRVFLSATGAVVALAATAAVAVAGPEAKPDGPSGSGKPGKPAAASELRVMTLNLWHGGAKVDDGLAKQLAVIRKHRPDVVGLQETSGHSAKEIAEELGWDHWQSDADLGIISRFPFTSEVETSQAAAGVRIRIDEATGQEVELWTAHLGYDPYGPYDACFDGMAVEDIFQREAQSGRTPQAEAIAKDLAPKIAAADETPVLLVGDFNTPSHLDWTEATKDSHCGYGQVDWPVTKIFEKAGLQDSFREANPDPAAVPGNTWSPVYPKHEGSTGVDEPQDRIDFIDYAGDKLTVKDSVSFVEGDPKPVPDQAGNAWPTDHAAVLTTFTVG</sequence>
<evidence type="ECO:0000313" key="4">
    <source>
        <dbReference type="EMBL" id="ALU94472.1"/>
    </source>
</evidence>
<feature type="signal peptide" evidence="2">
    <location>
        <begin position="1"/>
        <end position="27"/>
    </location>
</feature>
<evidence type="ECO:0000256" key="1">
    <source>
        <dbReference type="SAM" id="MobiDB-lite"/>
    </source>
</evidence>
<evidence type="ECO:0000313" key="5">
    <source>
        <dbReference type="Proteomes" id="UP000064183"/>
    </source>
</evidence>
<dbReference type="SUPFAM" id="SSF56219">
    <property type="entry name" value="DNase I-like"/>
    <property type="match status" value="1"/>
</dbReference>
<keyword evidence="4" id="KW-0540">Nuclease</keyword>
<dbReference type="GO" id="GO:0004519">
    <property type="term" value="F:endonuclease activity"/>
    <property type="evidence" value="ECO:0007669"/>
    <property type="project" value="UniProtKB-KW"/>
</dbReference>
<name>A0A0U3LF81_STRGL</name>
<dbReference type="InterPro" id="IPR036691">
    <property type="entry name" value="Endo/exonu/phosph_ase_sf"/>
</dbReference>
<dbReference type="AlphaFoldDB" id="A0A0U3LF81"/>